<accession>A0ACB7YPH2</accession>
<organism evidence="1 2">
    <name type="scientific">Vaccinium darrowii</name>
    <dbReference type="NCBI Taxonomy" id="229202"/>
    <lineage>
        <taxon>Eukaryota</taxon>
        <taxon>Viridiplantae</taxon>
        <taxon>Streptophyta</taxon>
        <taxon>Embryophyta</taxon>
        <taxon>Tracheophyta</taxon>
        <taxon>Spermatophyta</taxon>
        <taxon>Magnoliopsida</taxon>
        <taxon>eudicotyledons</taxon>
        <taxon>Gunneridae</taxon>
        <taxon>Pentapetalae</taxon>
        <taxon>asterids</taxon>
        <taxon>Ericales</taxon>
        <taxon>Ericaceae</taxon>
        <taxon>Vaccinioideae</taxon>
        <taxon>Vaccinieae</taxon>
        <taxon>Vaccinium</taxon>
    </lineage>
</organism>
<keyword evidence="2" id="KW-1185">Reference proteome</keyword>
<gene>
    <name evidence="1" type="ORF">Vadar_020375</name>
</gene>
<name>A0ACB7YPH2_9ERIC</name>
<reference evidence="1 2" key="1">
    <citation type="journal article" date="2021" name="Hortic Res">
        <title>High-quality reference genome and annotation aids understanding of berry development for evergreen blueberry (Vaccinium darrowii).</title>
        <authorList>
            <person name="Yu J."/>
            <person name="Hulse-Kemp A.M."/>
            <person name="Babiker E."/>
            <person name="Staton M."/>
        </authorList>
    </citation>
    <scope>NUCLEOTIDE SEQUENCE [LARGE SCALE GENOMIC DNA]</scope>
    <source>
        <strain evidence="2">cv. NJ 8807/NJ 8810</strain>
        <tissue evidence="1">Young leaf</tissue>
    </source>
</reference>
<dbReference type="EMBL" id="CM037161">
    <property type="protein sequence ID" value="KAH7855027.1"/>
    <property type="molecule type" value="Genomic_DNA"/>
</dbReference>
<proteinExistence type="predicted"/>
<sequence>MEMKEVKPQLKKGLWKPEEDRILKNYVETHGEGNWASVSQKSGLMRGGKSCRLRWKNYLRPNIKRGRMSDEEKDLIIRLHKLLGNRWALIAGRLPGRTDNEVKNYWNTHLKQGKTTTIGPTNKNELQQIPNSQPICSSSENNNEESHGGKEEELKVRSLWMEDTKSFNFDVEPPFLPANNAPFFYDDEPLMPIFDSLALYEALCQINGEENYPQEVSGHATRLW</sequence>
<protein>
    <submittedName>
        <fullName evidence="1">Uncharacterized protein</fullName>
    </submittedName>
</protein>
<evidence type="ECO:0000313" key="1">
    <source>
        <dbReference type="EMBL" id="KAH7855027.1"/>
    </source>
</evidence>
<dbReference type="Proteomes" id="UP000828048">
    <property type="component" value="Chromosome 11"/>
</dbReference>
<comment type="caution">
    <text evidence="1">The sequence shown here is derived from an EMBL/GenBank/DDBJ whole genome shotgun (WGS) entry which is preliminary data.</text>
</comment>
<evidence type="ECO:0000313" key="2">
    <source>
        <dbReference type="Proteomes" id="UP000828048"/>
    </source>
</evidence>